<organism evidence="2 3">
    <name type="scientific">Actinokineospora globicatena</name>
    <dbReference type="NCBI Taxonomy" id="103729"/>
    <lineage>
        <taxon>Bacteria</taxon>
        <taxon>Bacillati</taxon>
        <taxon>Actinomycetota</taxon>
        <taxon>Actinomycetes</taxon>
        <taxon>Pseudonocardiales</taxon>
        <taxon>Pseudonocardiaceae</taxon>
        <taxon>Actinokineospora</taxon>
    </lineage>
</organism>
<comment type="caution">
    <text evidence="2">The sequence shown here is derived from an EMBL/GenBank/DDBJ whole genome shotgun (WGS) entry which is preliminary data.</text>
</comment>
<dbReference type="Proteomes" id="UP001165042">
    <property type="component" value="Unassembled WGS sequence"/>
</dbReference>
<dbReference type="EMBL" id="BSSD01000002">
    <property type="protein sequence ID" value="GLW90837.1"/>
    <property type="molecule type" value="Genomic_DNA"/>
</dbReference>
<accession>A0A9W6QJU5</accession>
<sequence>MLGSHPAVVTRMNARIKVFSSRHGEVRIMRNAGGILTDDVVGSLPISQRKPHLSGGATPTSAAPSHSSGATSTSAARSGRRHLSSGGPTPKAALPRRQHEPGSSGATPNVSGVIMDTRRSSPRIQPSGGRPGTAPIKPSLWTRVGVVDRPG</sequence>
<protein>
    <submittedName>
        <fullName evidence="2">Uncharacterized protein</fullName>
    </submittedName>
</protein>
<feature type="region of interest" description="Disordered" evidence="1">
    <location>
        <begin position="46"/>
        <end position="151"/>
    </location>
</feature>
<dbReference type="RefSeq" id="WP_285609263.1">
    <property type="nucleotide sequence ID" value="NZ_BSSD01000002.1"/>
</dbReference>
<proteinExistence type="predicted"/>
<evidence type="ECO:0000256" key="1">
    <source>
        <dbReference type="SAM" id="MobiDB-lite"/>
    </source>
</evidence>
<evidence type="ECO:0000313" key="2">
    <source>
        <dbReference type="EMBL" id="GLW90837.1"/>
    </source>
</evidence>
<keyword evidence="3" id="KW-1185">Reference proteome</keyword>
<reference evidence="2" key="1">
    <citation type="submission" date="2023-02" db="EMBL/GenBank/DDBJ databases">
        <title>Actinokineospora globicatena NBRC 15670.</title>
        <authorList>
            <person name="Ichikawa N."/>
            <person name="Sato H."/>
            <person name="Tonouchi N."/>
        </authorList>
    </citation>
    <scope>NUCLEOTIDE SEQUENCE</scope>
    <source>
        <strain evidence="2">NBRC 15670</strain>
    </source>
</reference>
<gene>
    <name evidence="2" type="ORF">Aglo03_16530</name>
</gene>
<dbReference type="AlphaFoldDB" id="A0A9W6QJU5"/>
<feature type="compositionally biased region" description="Low complexity" evidence="1">
    <location>
        <begin position="56"/>
        <end position="77"/>
    </location>
</feature>
<evidence type="ECO:0000313" key="3">
    <source>
        <dbReference type="Proteomes" id="UP001165042"/>
    </source>
</evidence>
<name>A0A9W6QJU5_9PSEU</name>